<evidence type="ECO:0000313" key="4">
    <source>
        <dbReference type="EMBL" id="TWH20604.1"/>
    </source>
</evidence>
<evidence type="ECO:0000259" key="3">
    <source>
        <dbReference type="PROSITE" id="PS51186"/>
    </source>
</evidence>
<keyword evidence="1 4" id="KW-0808">Transferase</keyword>
<name>A0A660CDX8_9PSEU</name>
<dbReference type="AlphaFoldDB" id="A0A660CDX8"/>
<dbReference type="PANTHER" id="PTHR43800:SF1">
    <property type="entry name" value="PEPTIDYL-LYSINE N-ACETYLTRANSFERASE YJAB"/>
    <property type="match status" value="1"/>
</dbReference>
<dbReference type="InterPro" id="IPR000182">
    <property type="entry name" value="GNAT_dom"/>
</dbReference>
<dbReference type="PROSITE" id="PS51186">
    <property type="entry name" value="GNAT"/>
    <property type="match status" value="1"/>
</dbReference>
<dbReference type="NCBIfam" id="NF007807">
    <property type="entry name" value="PRK10514.1"/>
    <property type="match status" value="1"/>
</dbReference>
<reference evidence="4 5" key="1">
    <citation type="submission" date="2019-07" db="EMBL/GenBank/DDBJ databases">
        <title>R&amp;d 2014.</title>
        <authorList>
            <person name="Klenk H.-P."/>
        </authorList>
    </citation>
    <scope>NUCLEOTIDE SEQUENCE [LARGE SCALE GENOMIC DNA]</scope>
    <source>
        <strain evidence="4 5">DSM 43194</strain>
    </source>
</reference>
<feature type="domain" description="N-acetyltransferase" evidence="3">
    <location>
        <begin position="17"/>
        <end position="147"/>
    </location>
</feature>
<proteinExistence type="predicted"/>
<organism evidence="4 5">
    <name type="scientific">Prauserella rugosa</name>
    <dbReference type="NCBI Taxonomy" id="43354"/>
    <lineage>
        <taxon>Bacteria</taxon>
        <taxon>Bacillati</taxon>
        <taxon>Actinomycetota</taxon>
        <taxon>Actinomycetes</taxon>
        <taxon>Pseudonocardiales</taxon>
        <taxon>Pseudonocardiaceae</taxon>
        <taxon>Prauserella</taxon>
    </lineage>
</organism>
<dbReference type="Gene3D" id="3.40.630.30">
    <property type="match status" value="1"/>
</dbReference>
<sequence>MPGEVQIRDVRGAQEYPELRRVWRSAVDATHEFLSAEHRSAIEARLEPDYFPNVRLIVAEVEGEVAGFAGTAAGKLEMLFVDASRRGVGIGSTLVRHVITFHDVSQVDVNEQNGQAVGFYEHMGFTITGRSPVDGDGLPYPLVHMSTVCWPATHSAQPRGRHWVTGRRTTGPAG</sequence>
<comment type="caution">
    <text evidence="4">The sequence shown here is derived from an EMBL/GenBank/DDBJ whole genome shotgun (WGS) entry which is preliminary data.</text>
</comment>
<dbReference type="Pfam" id="PF13673">
    <property type="entry name" value="Acetyltransf_10"/>
    <property type="match status" value="1"/>
</dbReference>
<dbReference type="Proteomes" id="UP000317303">
    <property type="component" value="Unassembled WGS sequence"/>
</dbReference>
<dbReference type="OrthoDB" id="9788300at2"/>
<dbReference type="GO" id="GO:0016747">
    <property type="term" value="F:acyltransferase activity, transferring groups other than amino-acyl groups"/>
    <property type="evidence" value="ECO:0007669"/>
    <property type="project" value="InterPro"/>
</dbReference>
<evidence type="ECO:0000256" key="1">
    <source>
        <dbReference type="ARBA" id="ARBA00022679"/>
    </source>
</evidence>
<dbReference type="PANTHER" id="PTHR43800">
    <property type="entry name" value="PEPTIDYL-LYSINE N-ACETYLTRANSFERASE YJAB"/>
    <property type="match status" value="1"/>
</dbReference>
<dbReference type="EMBL" id="VLJV01000001">
    <property type="protein sequence ID" value="TWH20604.1"/>
    <property type="molecule type" value="Genomic_DNA"/>
</dbReference>
<gene>
    <name evidence="4" type="ORF">JD82_02451</name>
</gene>
<dbReference type="InterPro" id="IPR016181">
    <property type="entry name" value="Acyl_CoA_acyltransferase"/>
</dbReference>
<dbReference type="RefSeq" id="WP_084706078.1">
    <property type="nucleotide sequence ID" value="NZ_JOIJ01000035.1"/>
</dbReference>
<evidence type="ECO:0000256" key="2">
    <source>
        <dbReference type="ARBA" id="ARBA00023315"/>
    </source>
</evidence>
<evidence type="ECO:0000313" key="5">
    <source>
        <dbReference type="Proteomes" id="UP000317303"/>
    </source>
</evidence>
<dbReference type="CDD" id="cd04301">
    <property type="entry name" value="NAT_SF"/>
    <property type="match status" value="1"/>
</dbReference>
<keyword evidence="5" id="KW-1185">Reference proteome</keyword>
<dbReference type="SUPFAM" id="SSF55729">
    <property type="entry name" value="Acyl-CoA N-acyltransferases (Nat)"/>
    <property type="match status" value="1"/>
</dbReference>
<keyword evidence="2" id="KW-0012">Acyltransferase</keyword>
<protein>
    <submittedName>
        <fullName evidence="4">Putative acetyltransferase</fullName>
    </submittedName>
</protein>
<accession>A0A660CDX8</accession>